<sequence>MILGVSIKDVWKWSDNFDNLAQLISFIVPKAILIAGIIFFILVVIAGFGMIAGAGNDDPQTKEKAKSFLTYAVIGLIIIFGAYWILQIINFITKGSLGGLFGS</sequence>
<feature type="transmembrane region" description="Helical" evidence="1">
    <location>
        <begin position="20"/>
        <end position="48"/>
    </location>
</feature>
<dbReference type="Gene3D" id="1.20.1070.10">
    <property type="entry name" value="Rhodopsin 7-helix transmembrane proteins"/>
    <property type="match status" value="1"/>
</dbReference>
<evidence type="ECO:0000256" key="1">
    <source>
        <dbReference type="SAM" id="Phobius"/>
    </source>
</evidence>
<dbReference type="Pfam" id="PF18895">
    <property type="entry name" value="T4SS_pilin"/>
    <property type="match status" value="1"/>
</dbReference>
<evidence type="ECO:0000313" key="3">
    <source>
        <dbReference type="Proteomes" id="UP000183120"/>
    </source>
</evidence>
<dbReference type="STRING" id="1805209.AUJ73_04735"/>
<protein>
    <recommendedName>
        <fullName evidence="4">TrbC/VIRB2 family protein</fullName>
    </recommendedName>
</protein>
<accession>A0A1J4TM65</accession>
<reference evidence="2 3" key="1">
    <citation type="journal article" date="2016" name="Environ. Microbiol.">
        <title>Genomic resolution of a cold subsurface aquifer community provides metabolic insights for novel microbes adapted to high CO concentrations.</title>
        <authorList>
            <person name="Probst A.J."/>
            <person name="Castelle C.J."/>
            <person name="Singh A."/>
            <person name="Brown C.T."/>
            <person name="Anantharaman K."/>
            <person name="Sharon I."/>
            <person name="Hug L.A."/>
            <person name="Burstein D."/>
            <person name="Emerson J.B."/>
            <person name="Thomas B.C."/>
            <person name="Banfield J.F."/>
        </authorList>
    </citation>
    <scope>NUCLEOTIDE SEQUENCE [LARGE SCALE GENOMIC DNA]</scope>
    <source>
        <strain evidence="2">CG1_02_37_22</strain>
    </source>
</reference>
<evidence type="ECO:0000313" key="2">
    <source>
        <dbReference type="EMBL" id="OIO12906.1"/>
    </source>
</evidence>
<name>A0A1J4TM65_9BACT</name>
<feature type="transmembrane region" description="Helical" evidence="1">
    <location>
        <begin position="68"/>
        <end position="86"/>
    </location>
</feature>
<evidence type="ECO:0008006" key="4">
    <source>
        <dbReference type="Google" id="ProtNLM"/>
    </source>
</evidence>
<keyword evidence="1" id="KW-1133">Transmembrane helix</keyword>
<gene>
    <name evidence="2" type="ORF">AUJ73_04735</name>
</gene>
<comment type="caution">
    <text evidence="2">The sequence shown here is derived from an EMBL/GenBank/DDBJ whole genome shotgun (WGS) entry which is preliminary data.</text>
</comment>
<keyword evidence="1" id="KW-0812">Transmembrane</keyword>
<organism evidence="2 3">
    <name type="scientific">Candidatus Gottesmanbacteria bacterium CG1_02_37_22</name>
    <dbReference type="NCBI Taxonomy" id="1805209"/>
    <lineage>
        <taxon>Bacteria</taxon>
        <taxon>Candidatus Gottesmaniibacteriota</taxon>
    </lineage>
</organism>
<dbReference type="InterPro" id="IPR043993">
    <property type="entry name" value="T4SS_pilin"/>
</dbReference>
<dbReference type="EMBL" id="MNUY01000075">
    <property type="protein sequence ID" value="OIO12906.1"/>
    <property type="molecule type" value="Genomic_DNA"/>
</dbReference>
<proteinExistence type="predicted"/>
<keyword evidence="1" id="KW-0472">Membrane</keyword>
<dbReference type="Proteomes" id="UP000183120">
    <property type="component" value="Unassembled WGS sequence"/>
</dbReference>
<dbReference type="AlphaFoldDB" id="A0A1J4TM65"/>